<protein>
    <recommendedName>
        <fullName evidence="3">DUF202 domain-containing protein</fullName>
    </recommendedName>
</protein>
<keyword evidence="2" id="KW-1185">Reference proteome</keyword>
<reference evidence="2" key="1">
    <citation type="journal article" date="2019" name="Int. J. Syst. Evol. Microbiol.">
        <title>The Global Catalogue of Microorganisms (GCM) 10K type strain sequencing project: providing services to taxonomists for standard genome sequencing and annotation.</title>
        <authorList>
            <consortium name="The Broad Institute Genomics Platform"/>
            <consortium name="The Broad Institute Genome Sequencing Center for Infectious Disease"/>
            <person name="Wu L."/>
            <person name="Ma J."/>
        </authorList>
    </citation>
    <scope>NUCLEOTIDE SEQUENCE [LARGE SCALE GENOMIC DNA]</scope>
    <source>
        <strain evidence="2">JCM 13002</strain>
    </source>
</reference>
<name>A0ABP4E6C2_9ACTN</name>
<evidence type="ECO:0000313" key="1">
    <source>
        <dbReference type="EMBL" id="GAA1088608.1"/>
    </source>
</evidence>
<organism evidence="1 2">
    <name type="scientific">Kitasatospora arboriphila</name>
    <dbReference type="NCBI Taxonomy" id="258052"/>
    <lineage>
        <taxon>Bacteria</taxon>
        <taxon>Bacillati</taxon>
        <taxon>Actinomycetota</taxon>
        <taxon>Actinomycetes</taxon>
        <taxon>Kitasatosporales</taxon>
        <taxon>Streptomycetaceae</taxon>
        <taxon>Kitasatospora</taxon>
    </lineage>
</organism>
<evidence type="ECO:0000313" key="2">
    <source>
        <dbReference type="Proteomes" id="UP001499987"/>
    </source>
</evidence>
<comment type="caution">
    <text evidence="1">The sequence shown here is derived from an EMBL/GenBank/DDBJ whole genome shotgun (WGS) entry which is preliminary data.</text>
</comment>
<sequence length="71" mass="7772">MKARIRTCRNVLWRVICLAGLSAEVFAGHAWWRPLAAVTLLLGVATTVVELRDHVNGRRSGARVGTHPAGR</sequence>
<proteinExistence type="predicted"/>
<gene>
    <name evidence="1" type="ORF">GCM10009663_35270</name>
</gene>
<dbReference type="Proteomes" id="UP001499987">
    <property type="component" value="Unassembled WGS sequence"/>
</dbReference>
<accession>A0ABP4E6C2</accession>
<dbReference type="EMBL" id="BAAALD010000031">
    <property type="protein sequence ID" value="GAA1088608.1"/>
    <property type="molecule type" value="Genomic_DNA"/>
</dbReference>
<evidence type="ECO:0008006" key="3">
    <source>
        <dbReference type="Google" id="ProtNLM"/>
    </source>
</evidence>